<keyword evidence="2" id="KW-1185">Reference proteome</keyword>
<dbReference type="Proteomes" id="UP000198670">
    <property type="component" value="Unassembled WGS sequence"/>
</dbReference>
<dbReference type="STRING" id="1477437.SAMN05444682_101730"/>
<dbReference type="OrthoDB" id="1452435at2"/>
<evidence type="ECO:0000313" key="2">
    <source>
        <dbReference type="Proteomes" id="UP000198670"/>
    </source>
</evidence>
<dbReference type="EMBL" id="FOQO01000001">
    <property type="protein sequence ID" value="SFH92981.1"/>
    <property type="molecule type" value="Genomic_DNA"/>
</dbReference>
<gene>
    <name evidence="1" type="ORF">SAMN05444682_101730</name>
</gene>
<protein>
    <submittedName>
        <fullName evidence="1">Phage portal protein, SPP1 family</fullName>
    </submittedName>
</protein>
<evidence type="ECO:0000313" key="1">
    <source>
        <dbReference type="EMBL" id="SFH92981.1"/>
    </source>
</evidence>
<dbReference type="InterPro" id="IPR021145">
    <property type="entry name" value="Portal_protein_SPP1_Gp6-like"/>
</dbReference>
<organism evidence="1 2">
    <name type="scientific">Parapedobacter indicus</name>
    <dbReference type="NCBI Taxonomy" id="1477437"/>
    <lineage>
        <taxon>Bacteria</taxon>
        <taxon>Pseudomonadati</taxon>
        <taxon>Bacteroidota</taxon>
        <taxon>Sphingobacteriia</taxon>
        <taxon>Sphingobacteriales</taxon>
        <taxon>Sphingobacteriaceae</taxon>
        <taxon>Parapedobacter</taxon>
    </lineage>
</organism>
<proteinExistence type="predicted"/>
<dbReference type="AlphaFoldDB" id="A0A1I3E2Q3"/>
<accession>A0A1I3E2Q3</accession>
<dbReference type="RefSeq" id="WP_090624270.1">
    <property type="nucleotide sequence ID" value="NZ_FOQO01000001.1"/>
</dbReference>
<dbReference type="Pfam" id="PF05133">
    <property type="entry name" value="SPP1_portal"/>
    <property type="match status" value="1"/>
</dbReference>
<sequence>MKVTDFMPKGENTIEALIENLKKRERDLPDVDTFKKQLDPLKHDVTDPYIRKDKDIIVEKQVRGENGKMEVVEEPGKEKVNRIALALQKLVVERAIAFLFGNDPKMSGDVNSEVEKLVFSIVSKIKKSNKTHSTNRRVARSLFSATEVAEYWFAVPSERYTKYGVTTSYKLRHKIYSPLNGYKLYPRKDETGDMVAFSLEYTRVDGTISTTYFEAYTDEEKMVFTRDSTAGNDWVFKERRPIPIGKIPFVFAEQPLVEWADVQILIERLEKLLSNFADTNDYHASPKIFIEGVLKGFAKKGDAGAILVGEKGSKASYLSWDHAPESVKLEIDTLLGQIFALTQTPNISFDSVKGLGALSGIALKLLFLDAHLKVKNKEETFTEYLQRRNSIILAYTGLLHTPVQSTAKEMDLDDNIEPYMIEDLKEMIETLLAGNGNQPVIPHEVSVRLSPFSDNPEDDYKKIVEETKARQTVDVFEETF</sequence>
<reference evidence="1 2" key="1">
    <citation type="submission" date="2016-10" db="EMBL/GenBank/DDBJ databases">
        <authorList>
            <person name="de Groot N.N."/>
        </authorList>
    </citation>
    <scope>NUCLEOTIDE SEQUENCE [LARGE SCALE GENOMIC DNA]</scope>
    <source>
        <strain evidence="1 2">RK1</strain>
    </source>
</reference>
<name>A0A1I3E2Q3_9SPHI</name>